<name>A0A061G519_THECC</name>
<comment type="similarity">
    <text evidence="1">Belongs to the COBRA family.</text>
</comment>
<dbReference type="InterPro" id="IPR006918">
    <property type="entry name" value="COBRA_pln"/>
</dbReference>
<evidence type="ECO:0000256" key="2">
    <source>
        <dbReference type="ARBA" id="ARBA00022729"/>
    </source>
</evidence>
<dbReference type="AlphaFoldDB" id="A0A061G519"/>
<evidence type="ECO:0000313" key="4">
    <source>
        <dbReference type="EMBL" id="EOY22124.1"/>
    </source>
</evidence>
<keyword evidence="2" id="KW-0732">Signal</keyword>
<dbReference type="Gramene" id="EOY22124">
    <property type="protein sequence ID" value="EOY22124"/>
    <property type="gene ID" value="TCM_014318"/>
</dbReference>
<organism evidence="4 5">
    <name type="scientific">Theobroma cacao</name>
    <name type="common">Cacao</name>
    <name type="synonym">Cocoa</name>
    <dbReference type="NCBI Taxonomy" id="3641"/>
    <lineage>
        <taxon>Eukaryota</taxon>
        <taxon>Viridiplantae</taxon>
        <taxon>Streptophyta</taxon>
        <taxon>Embryophyta</taxon>
        <taxon>Tracheophyta</taxon>
        <taxon>Spermatophyta</taxon>
        <taxon>Magnoliopsida</taxon>
        <taxon>eudicotyledons</taxon>
        <taxon>Gunneridae</taxon>
        <taxon>Pentapetalae</taxon>
        <taxon>rosids</taxon>
        <taxon>malvids</taxon>
        <taxon>Malvales</taxon>
        <taxon>Malvaceae</taxon>
        <taxon>Byttnerioideae</taxon>
        <taxon>Theobroma</taxon>
    </lineage>
</organism>
<protein>
    <submittedName>
        <fullName evidence="4">COBRA-like extracellular glycosyl-phosphatidyl inositol-anchored protein family, putative</fullName>
    </submittedName>
</protein>
<proteinExistence type="inferred from homology"/>
<dbReference type="PANTHER" id="PTHR31673">
    <property type="entry name" value="PROTEIN COBRA"/>
    <property type="match status" value="1"/>
</dbReference>
<dbReference type="InParanoid" id="A0A061G519"/>
<sequence length="126" mass="13456">MVGAQATNQGDCFKFMGKIPHISERSLAIVDLLLGVPKNQQLSNYCKGGLLGSWQQDQATPISSFQVSVGHSGTSRKIVKVPKDFYFLGPGVGYACNAAMAVPSSIFFSSDGQQKTRAMSLVLAIL</sequence>
<dbReference type="eggNOG" id="ENOG502QQYT">
    <property type="taxonomic scope" value="Eukaryota"/>
</dbReference>
<evidence type="ECO:0000313" key="5">
    <source>
        <dbReference type="Proteomes" id="UP000026915"/>
    </source>
</evidence>
<dbReference type="FunCoup" id="A0A061G519">
    <property type="interactions" value="1"/>
</dbReference>
<dbReference type="Pfam" id="PF04833">
    <property type="entry name" value="COBRA"/>
    <property type="match status" value="1"/>
</dbReference>
<evidence type="ECO:0000256" key="3">
    <source>
        <dbReference type="ARBA" id="ARBA00023180"/>
    </source>
</evidence>
<dbReference type="GO" id="GO:0010215">
    <property type="term" value="P:cellulose microfibril organization"/>
    <property type="evidence" value="ECO:0007669"/>
    <property type="project" value="InterPro"/>
</dbReference>
<dbReference type="Proteomes" id="UP000026915">
    <property type="component" value="Chromosome 3"/>
</dbReference>
<evidence type="ECO:0000256" key="1">
    <source>
        <dbReference type="ARBA" id="ARBA00005507"/>
    </source>
</evidence>
<gene>
    <name evidence="4" type="ORF">TCM_014318</name>
</gene>
<dbReference type="STRING" id="3641.A0A061G519"/>
<keyword evidence="3" id="KW-0325">Glycoprotein</keyword>
<accession>A0A061G519</accession>
<dbReference type="OMA" id="MHRHIMS"/>
<dbReference type="GO" id="GO:0016020">
    <property type="term" value="C:membrane"/>
    <property type="evidence" value="ECO:0007669"/>
    <property type="project" value="InterPro"/>
</dbReference>
<keyword evidence="5" id="KW-1185">Reference proteome</keyword>
<dbReference type="HOGENOM" id="CLU_038120_2_1_1"/>
<dbReference type="EMBL" id="CM001881">
    <property type="protein sequence ID" value="EOY22124.1"/>
    <property type="molecule type" value="Genomic_DNA"/>
</dbReference>
<reference evidence="4 5" key="1">
    <citation type="journal article" date="2013" name="Genome Biol.">
        <title>The genome sequence of the most widely cultivated cacao type and its use to identify candidate genes regulating pod color.</title>
        <authorList>
            <person name="Motamayor J.C."/>
            <person name="Mockaitis K."/>
            <person name="Schmutz J."/>
            <person name="Haiminen N."/>
            <person name="Iii D.L."/>
            <person name="Cornejo O."/>
            <person name="Findley S.D."/>
            <person name="Zheng P."/>
            <person name="Utro F."/>
            <person name="Royaert S."/>
            <person name="Saski C."/>
            <person name="Jenkins J."/>
            <person name="Podicheti R."/>
            <person name="Zhao M."/>
            <person name="Scheffler B.E."/>
            <person name="Stack J.C."/>
            <person name="Feltus F.A."/>
            <person name="Mustiga G.M."/>
            <person name="Amores F."/>
            <person name="Phillips W."/>
            <person name="Marelli J.P."/>
            <person name="May G.D."/>
            <person name="Shapiro H."/>
            <person name="Ma J."/>
            <person name="Bustamante C.D."/>
            <person name="Schnell R.J."/>
            <person name="Main D."/>
            <person name="Gilbert D."/>
            <person name="Parida L."/>
            <person name="Kuhn D.N."/>
        </authorList>
    </citation>
    <scope>NUCLEOTIDE SEQUENCE [LARGE SCALE GENOMIC DNA]</scope>
    <source>
        <strain evidence="5">cv. Matina 1-6</strain>
    </source>
</reference>
<dbReference type="PANTHER" id="PTHR31673:SF23">
    <property type="entry name" value="COBRA-LIKE PROTEIN 4"/>
    <property type="match status" value="1"/>
</dbReference>